<feature type="transmembrane region" description="Helical" evidence="6">
    <location>
        <begin position="6"/>
        <end position="25"/>
    </location>
</feature>
<sequence length="228" mass="25450">MYLRYISLISTFLSIVFATHIQIIIPSVSITNTASKLPPSTHATLTTLSQIYSAPLRQKGDFDFPNVTTGSYLLEINCHSFFFAPLRVDVQETEDNVNGRQDTVEIWGTFRGNEWDNKGENIAVHTKYEGKEKVFIFEVQMLAAKKYLMERSHFSPLNMLKNPMILMAGLTMIIVFGMPYLMDNLDPELKAEFEERQKPSAGGSGAPNPLQNFDAAAWLAGSTGGSKS</sequence>
<protein>
    <recommendedName>
        <fullName evidence="7">ER membrane protein complex subunit 7 beta-sandwich domain-containing protein</fullName>
    </recommendedName>
</protein>
<evidence type="ECO:0000256" key="5">
    <source>
        <dbReference type="ARBA" id="ARBA00023136"/>
    </source>
</evidence>
<dbReference type="GO" id="GO:0072546">
    <property type="term" value="C:EMC complex"/>
    <property type="evidence" value="ECO:0007669"/>
    <property type="project" value="TreeGrafter"/>
</dbReference>
<dbReference type="Pfam" id="PF09430">
    <property type="entry name" value="EMC7_beta-sandw"/>
    <property type="match status" value="1"/>
</dbReference>
<evidence type="ECO:0000256" key="4">
    <source>
        <dbReference type="ARBA" id="ARBA00022989"/>
    </source>
</evidence>
<evidence type="ECO:0000313" key="8">
    <source>
        <dbReference type="EMBL" id="POS83787.1"/>
    </source>
</evidence>
<dbReference type="STRING" id="225359.A0A2S4PP30"/>
<comment type="subcellular location">
    <subcellularLocation>
        <location evidence="1">Membrane</location>
        <topology evidence="1">Single-pass membrane protein</topology>
    </subcellularLocation>
</comment>
<dbReference type="PANTHER" id="PTHR13605">
    <property type="entry name" value="ER MEMBRANE PROTEIN COMPLEX SUBUNIT 7"/>
    <property type="match status" value="1"/>
</dbReference>
<evidence type="ECO:0000259" key="7">
    <source>
        <dbReference type="Pfam" id="PF09430"/>
    </source>
</evidence>
<keyword evidence="4 6" id="KW-1133">Transmembrane helix</keyword>
<evidence type="ECO:0000256" key="6">
    <source>
        <dbReference type="SAM" id="Phobius"/>
    </source>
</evidence>
<evidence type="ECO:0000256" key="3">
    <source>
        <dbReference type="ARBA" id="ARBA00022729"/>
    </source>
</evidence>
<organism evidence="8 9">
    <name type="scientific">Erysiphe pulchra</name>
    <dbReference type="NCBI Taxonomy" id="225359"/>
    <lineage>
        <taxon>Eukaryota</taxon>
        <taxon>Fungi</taxon>
        <taxon>Dikarya</taxon>
        <taxon>Ascomycota</taxon>
        <taxon>Pezizomycotina</taxon>
        <taxon>Leotiomycetes</taxon>
        <taxon>Erysiphales</taxon>
        <taxon>Erysiphaceae</taxon>
        <taxon>Erysiphe</taxon>
    </lineage>
</organism>
<keyword evidence="3" id="KW-0732">Signal</keyword>
<keyword evidence="2 6" id="KW-0812">Transmembrane</keyword>
<feature type="domain" description="ER membrane protein complex subunit 7 beta-sandwich" evidence="7">
    <location>
        <begin position="35"/>
        <end position="167"/>
    </location>
</feature>
<feature type="transmembrane region" description="Helical" evidence="6">
    <location>
        <begin position="164"/>
        <end position="182"/>
    </location>
</feature>
<dbReference type="InterPro" id="IPR039163">
    <property type="entry name" value="EMC7"/>
</dbReference>
<comment type="caution">
    <text evidence="8">The sequence shown here is derived from an EMBL/GenBank/DDBJ whole genome shotgun (WGS) entry which is preliminary data.</text>
</comment>
<name>A0A2S4PP30_9PEZI</name>
<evidence type="ECO:0000256" key="1">
    <source>
        <dbReference type="ARBA" id="ARBA00004167"/>
    </source>
</evidence>
<evidence type="ECO:0000313" key="9">
    <source>
        <dbReference type="Proteomes" id="UP000237438"/>
    </source>
</evidence>
<dbReference type="InterPro" id="IPR019008">
    <property type="entry name" value="Beta_sandwich_EMC7"/>
</dbReference>
<dbReference type="OrthoDB" id="27095at2759"/>
<evidence type="ECO:0000256" key="2">
    <source>
        <dbReference type="ARBA" id="ARBA00022692"/>
    </source>
</evidence>
<reference evidence="8 9" key="1">
    <citation type="submission" date="2017-10" db="EMBL/GenBank/DDBJ databases">
        <title>Development of genomic resources for the powdery mildew, Erysiphe pulchra.</title>
        <authorList>
            <person name="Wadl P.A."/>
            <person name="Mack B.M."/>
            <person name="Moore G."/>
            <person name="Beltz S.B."/>
        </authorList>
    </citation>
    <scope>NUCLEOTIDE SEQUENCE [LARGE SCALE GENOMIC DNA]</scope>
    <source>
        <strain evidence="8">Cflorida</strain>
    </source>
</reference>
<keyword evidence="5 6" id="KW-0472">Membrane</keyword>
<dbReference type="Proteomes" id="UP000237438">
    <property type="component" value="Unassembled WGS sequence"/>
</dbReference>
<proteinExistence type="predicted"/>
<keyword evidence="9" id="KW-1185">Reference proteome</keyword>
<dbReference type="AlphaFoldDB" id="A0A2S4PP30"/>
<dbReference type="PANTHER" id="PTHR13605:SF4">
    <property type="entry name" value="ER MEMBRANE PROTEIN COMPLEX SUBUNIT 7"/>
    <property type="match status" value="1"/>
</dbReference>
<dbReference type="EMBL" id="PEDP01001355">
    <property type="protein sequence ID" value="POS83787.1"/>
    <property type="molecule type" value="Genomic_DNA"/>
</dbReference>
<accession>A0A2S4PP30</accession>
<gene>
    <name evidence="8" type="ORF">EPUL_004512</name>
</gene>